<reference evidence="1" key="1">
    <citation type="submission" date="2016-12" db="EMBL/GenBank/DDBJ databases">
        <authorList>
            <person name="Moulin L."/>
        </authorList>
    </citation>
    <scope>NUCLEOTIDE SEQUENCE [LARGE SCALE GENOMIC DNA]</scope>
    <source>
        <strain evidence="1">STM 7183</strain>
    </source>
</reference>
<dbReference type="AlphaFoldDB" id="A0A1N7SKE1"/>
<evidence type="ECO:0000313" key="1">
    <source>
        <dbReference type="EMBL" id="SIT47850.1"/>
    </source>
</evidence>
<sequence>MNRRMVVPVLAVAAFATCTMEGSHIASMSQRLSALSPISVAHAATAPSKLGDLSKFRTIATDTSKLVDADDLAGAKKRIKDLETSWDDAEPSLKPRAAADWHKLDKAIDNALEALREKSPEQARCKVALADLITMMDQMSGKG</sequence>
<evidence type="ECO:0000313" key="2">
    <source>
        <dbReference type="Proteomes" id="UP000195569"/>
    </source>
</evidence>
<dbReference type="Proteomes" id="UP000195569">
    <property type="component" value="Unassembled WGS sequence"/>
</dbReference>
<dbReference type="EMBL" id="CYGY02000060">
    <property type="protein sequence ID" value="SIT47850.1"/>
    <property type="molecule type" value="Genomic_DNA"/>
</dbReference>
<keyword evidence="2" id="KW-1185">Reference proteome</keyword>
<gene>
    <name evidence="1" type="ORF">BN2476_600050</name>
</gene>
<dbReference type="OrthoDB" id="7027593at2"/>
<comment type="caution">
    <text evidence="1">The sequence shown here is derived from an EMBL/GenBank/DDBJ whole genome shotgun (WGS) entry which is preliminary data.</text>
</comment>
<name>A0A1N7SKE1_9BURK</name>
<organism evidence="1 2">
    <name type="scientific">Paraburkholderia piptadeniae</name>
    <dbReference type="NCBI Taxonomy" id="1701573"/>
    <lineage>
        <taxon>Bacteria</taxon>
        <taxon>Pseudomonadati</taxon>
        <taxon>Pseudomonadota</taxon>
        <taxon>Betaproteobacteria</taxon>
        <taxon>Burkholderiales</taxon>
        <taxon>Burkholderiaceae</taxon>
        <taxon>Paraburkholderia</taxon>
    </lineage>
</organism>
<protein>
    <submittedName>
        <fullName evidence="1">Uncharacterized protein</fullName>
    </submittedName>
</protein>
<proteinExistence type="predicted"/>
<accession>A0A1N7SKE1</accession>